<reference evidence="2 3" key="1">
    <citation type="submission" date="2019-01" db="EMBL/GenBank/DDBJ databases">
        <authorList>
            <person name="Sayadi A."/>
        </authorList>
    </citation>
    <scope>NUCLEOTIDE SEQUENCE [LARGE SCALE GENOMIC DNA]</scope>
</reference>
<proteinExistence type="predicted"/>
<feature type="compositionally biased region" description="Polar residues" evidence="1">
    <location>
        <begin position="145"/>
        <end position="168"/>
    </location>
</feature>
<feature type="region of interest" description="Disordered" evidence="1">
    <location>
        <begin position="142"/>
        <end position="168"/>
    </location>
</feature>
<protein>
    <submittedName>
        <fullName evidence="2">Uncharacterized protein</fullName>
    </submittedName>
</protein>
<dbReference type="AlphaFoldDB" id="A0A653DAF8"/>
<dbReference type="OrthoDB" id="7701249at2759"/>
<dbReference type="Proteomes" id="UP000410492">
    <property type="component" value="Unassembled WGS sequence"/>
</dbReference>
<sequence>MCHLCGCRVILEFEVLKRWTRSQGSGNNFLSPEMAVELTADALPPEERQENAEPPLDEIISLFTAEGDTKQMFSPSIQPELAACWTKILISGLATETKENLIKTYLPPENCQELSAPLINPEVKRASPENSVRRDARIAQIQQQEGSTAEWATTSCSQQPSEELSADQTFPASNWKAGQGQRQEVSSITLEVGTSCGRLNGIHHPLSENLSLAVGRLSGKHYYEEQCLETV</sequence>
<name>A0A653DAF8_CALMS</name>
<evidence type="ECO:0000313" key="2">
    <source>
        <dbReference type="EMBL" id="VEN57182.1"/>
    </source>
</evidence>
<evidence type="ECO:0000256" key="1">
    <source>
        <dbReference type="SAM" id="MobiDB-lite"/>
    </source>
</evidence>
<accession>A0A653DAF8</accession>
<organism evidence="2 3">
    <name type="scientific">Callosobruchus maculatus</name>
    <name type="common">Southern cowpea weevil</name>
    <name type="synonym">Pulse bruchid</name>
    <dbReference type="NCBI Taxonomy" id="64391"/>
    <lineage>
        <taxon>Eukaryota</taxon>
        <taxon>Metazoa</taxon>
        <taxon>Ecdysozoa</taxon>
        <taxon>Arthropoda</taxon>
        <taxon>Hexapoda</taxon>
        <taxon>Insecta</taxon>
        <taxon>Pterygota</taxon>
        <taxon>Neoptera</taxon>
        <taxon>Endopterygota</taxon>
        <taxon>Coleoptera</taxon>
        <taxon>Polyphaga</taxon>
        <taxon>Cucujiformia</taxon>
        <taxon>Chrysomeloidea</taxon>
        <taxon>Chrysomelidae</taxon>
        <taxon>Bruchinae</taxon>
        <taxon>Bruchini</taxon>
        <taxon>Callosobruchus</taxon>
    </lineage>
</organism>
<evidence type="ECO:0000313" key="3">
    <source>
        <dbReference type="Proteomes" id="UP000410492"/>
    </source>
</evidence>
<keyword evidence="3" id="KW-1185">Reference proteome</keyword>
<dbReference type="EMBL" id="CAACVG010011000">
    <property type="protein sequence ID" value="VEN57182.1"/>
    <property type="molecule type" value="Genomic_DNA"/>
</dbReference>
<gene>
    <name evidence="2" type="ORF">CALMAC_LOCUS15859</name>
</gene>
<dbReference type="PANTHER" id="PTHR34239">
    <property type="entry name" value="APPLE DOMAIN-CONTAINING PROTEIN"/>
    <property type="match status" value="1"/>
</dbReference>
<dbReference type="PANTHER" id="PTHR34239:SF2">
    <property type="entry name" value="TRANSPOSABLE ELEMENT P TRANSPOSASE_THAP9 CONSERVED DOMAIN-CONTAINING PROTEIN"/>
    <property type="match status" value="1"/>
</dbReference>